<comment type="caution">
    <text evidence="1">The sequence shown here is derived from an EMBL/GenBank/DDBJ whole genome shotgun (WGS) entry which is preliminary data.</text>
</comment>
<evidence type="ECO:0000313" key="1">
    <source>
        <dbReference type="EMBL" id="KAJ8316930.1"/>
    </source>
</evidence>
<proteinExistence type="predicted"/>
<dbReference type="EMBL" id="JARBDR010000246">
    <property type="protein sequence ID" value="KAJ8316930.1"/>
    <property type="molecule type" value="Genomic_DNA"/>
</dbReference>
<keyword evidence="2" id="KW-1185">Reference proteome</keyword>
<accession>A0ABQ9FKX8</accession>
<protein>
    <submittedName>
        <fullName evidence="1">Uncharacterized protein</fullName>
    </submittedName>
</protein>
<dbReference type="Proteomes" id="UP001217089">
    <property type="component" value="Unassembled WGS sequence"/>
</dbReference>
<evidence type="ECO:0000313" key="2">
    <source>
        <dbReference type="Proteomes" id="UP001217089"/>
    </source>
</evidence>
<gene>
    <name evidence="1" type="ORF">KUTeg_004834</name>
</gene>
<organism evidence="1 2">
    <name type="scientific">Tegillarca granosa</name>
    <name type="common">Malaysian cockle</name>
    <name type="synonym">Anadara granosa</name>
    <dbReference type="NCBI Taxonomy" id="220873"/>
    <lineage>
        <taxon>Eukaryota</taxon>
        <taxon>Metazoa</taxon>
        <taxon>Spiralia</taxon>
        <taxon>Lophotrochozoa</taxon>
        <taxon>Mollusca</taxon>
        <taxon>Bivalvia</taxon>
        <taxon>Autobranchia</taxon>
        <taxon>Pteriomorphia</taxon>
        <taxon>Arcoida</taxon>
        <taxon>Arcoidea</taxon>
        <taxon>Arcidae</taxon>
        <taxon>Tegillarca</taxon>
    </lineage>
</organism>
<name>A0ABQ9FKX8_TEGGR</name>
<sequence length="149" mass="17692">MATPSLKRKRDFQDIEYDTDDDFSPFVFGTCGLSMKRRRKNVKPPLPFPKIEKDLNQEFEKENDGGVEFTPWKPAYDIQPVFTPQPFKRNSKMRASIQRKVSISVMRKKMKQFQDYSLPFISDFEHLQKISSIAFSRRRCRARKGRDMM</sequence>
<reference evidence="1 2" key="1">
    <citation type="submission" date="2022-12" db="EMBL/GenBank/DDBJ databases">
        <title>Chromosome-level genome of Tegillarca granosa.</title>
        <authorList>
            <person name="Kim J."/>
        </authorList>
    </citation>
    <scope>NUCLEOTIDE SEQUENCE [LARGE SCALE GENOMIC DNA]</scope>
    <source>
        <strain evidence="1">Teg-2019</strain>
        <tissue evidence="1">Adductor muscle</tissue>
    </source>
</reference>